<feature type="transmembrane region" description="Helical" evidence="1">
    <location>
        <begin position="255"/>
        <end position="272"/>
    </location>
</feature>
<dbReference type="NCBIfam" id="TIGR02595">
    <property type="entry name" value="PEP_CTERM"/>
    <property type="match status" value="1"/>
</dbReference>
<keyword evidence="2" id="KW-0732">Signal</keyword>
<evidence type="ECO:0000256" key="1">
    <source>
        <dbReference type="SAM" id="Phobius"/>
    </source>
</evidence>
<evidence type="ECO:0000256" key="2">
    <source>
        <dbReference type="SAM" id="SignalP"/>
    </source>
</evidence>
<feature type="signal peptide" evidence="2">
    <location>
        <begin position="1"/>
        <end position="22"/>
    </location>
</feature>
<dbReference type="Proteomes" id="UP001225316">
    <property type="component" value="Unassembled WGS sequence"/>
</dbReference>
<comment type="caution">
    <text evidence="3">The sequence shown here is derived from an EMBL/GenBank/DDBJ whole genome shotgun (WGS) entry which is preliminary data.</text>
</comment>
<accession>A0ABU1AWL5</accession>
<keyword evidence="1" id="KW-1133">Transmembrane helix</keyword>
<dbReference type="InterPro" id="IPR013424">
    <property type="entry name" value="Ice-binding_C"/>
</dbReference>
<reference evidence="3 4" key="1">
    <citation type="submission" date="2023-04" db="EMBL/GenBank/DDBJ databases">
        <title>A novel bacteria isolated from coastal sediment.</title>
        <authorList>
            <person name="Liu X.-J."/>
            <person name="Du Z.-J."/>
        </authorList>
    </citation>
    <scope>NUCLEOTIDE SEQUENCE [LARGE SCALE GENOMIC DNA]</scope>
    <source>
        <strain evidence="3 4">SDUM461003</strain>
    </source>
</reference>
<organism evidence="3 4">
    <name type="scientific">Thalassobacterium maritimum</name>
    <dbReference type="NCBI Taxonomy" id="3041265"/>
    <lineage>
        <taxon>Bacteria</taxon>
        <taxon>Pseudomonadati</taxon>
        <taxon>Verrucomicrobiota</taxon>
        <taxon>Opitutia</taxon>
        <taxon>Puniceicoccales</taxon>
        <taxon>Coraliomargaritaceae</taxon>
        <taxon>Thalassobacterium</taxon>
    </lineage>
</organism>
<evidence type="ECO:0000313" key="3">
    <source>
        <dbReference type="EMBL" id="MDQ8208546.1"/>
    </source>
</evidence>
<feature type="chain" id="PRO_5045528096" evidence="2">
    <location>
        <begin position="23"/>
        <end position="276"/>
    </location>
</feature>
<keyword evidence="1" id="KW-0812">Transmembrane</keyword>
<dbReference type="EMBL" id="JARXHW010000033">
    <property type="protein sequence ID" value="MDQ8208546.1"/>
    <property type="molecule type" value="Genomic_DNA"/>
</dbReference>
<protein>
    <submittedName>
        <fullName evidence="3">PEP-CTERM sorting domain-containing protein</fullName>
    </submittedName>
</protein>
<evidence type="ECO:0000313" key="4">
    <source>
        <dbReference type="Proteomes" id="UP001225316"/>
    </source>
</evidence>
<keyword evidence="1" id="KW-0472">Membrane</keyword>
<proteinExistence type="predicted"/>
<sequence>MKYKALKIGLLTTFAAATSALANISMDFTNMDFTPVVTATGGSSFVIDSAYKVSDVADLGGVGGINEIYAIFTITDASHNNSSRIYFQSGTARGDDVRMILDKGGAADIWAKVSVQFFDKATDQSVNVAAVTGDSLRLQFDDLDSNVGNSRADYAGLQTSQILDSELASNTILTQRTDLASGYTVGVLPDDGDGAPYDSYGNITSTNPVDQSPVTAAFDTTAEILNLVLGVTGTGTGTRLIDIDMTPDFVIVPEPASFTLLIGALSLGFVSLRRRR</sequence>
<keyword evidence="4" id="KW-1185">Reference proteome</keyword>
<name>A0ABU1AWL5_9BACT</name>
<dbReference type="RefSeq" id="WP_308951166.1">
    <property type="nucleotide sequence ID" value="NZ_JARXHW010000033.1"/>
</dbReference>
<gene>
    <name evidence="3" type="ORF">QEH52_13560</name>
</gene>